<evidence type="ECO:0000313" key="3">
    <source>
        <dbReference type="Proteomes" id="UP000198816"/>
    </source>
</evidence>
<evidence type="ECO:0000313" key="2">
    <source>
        <dbReference type="EMBL" id="SDX10435.1"/>
    </source>
</evidence>
<keyword evidence="3" id="KW-1185">Reference proteome</keyword>
<dbReference type="Gene3D" id="2.40.10.220">
    <property type="entry name" value="predicted glycosyltransferase like domains"/>
    <property type="match status" value="1"/>
</dbReference>
<reference evidence="3" key="1">
    <citation type="submission" date="2016-10" db="EMBL/GenBank/DDBJ databases">
        <authorList>
            <person name="Varghese N."/>
            <person name="Submissions S."/>
        </authorList>
    </citation>
    <scope>NUCLEOTIDE SEQUENCE [LARGE SCALE GENOMIC DNA]</scope>
    <source>
        <strain evidence="3">DSM 217</strain>
    </source>
</reference>
<organism evidence="2 3">
    <name type="scientific">Thiocapsa roseopersicina</name>
    <dbReference type="NCBI Taxonomy" id="1058"/>
    <lineage>
        <taxon>Bacteria</taxon>
        <taxon>Pseudomonadati</taxon>
        <taxon>Pseudomonadota</taxon>
        <taxon>Gammaproteobacteria</taxon>
        <taxon>Chromatiales</taxon>
        <taxon>Chromatiaceae</taxon>
        <taxon>Thiocapsa</taxon>
    </lineage>
</organism>
<gene>
    <name evidence="2" type="ORF">SAMN05421783_11449</name>
</gene>
<dbReference type="AlphaFoldDB" id="A0A1H2YZD8"/>
<sequence length="123" mass="13313">MAIPGASTGSLAGQQRILSFAIKDKGALYAAFMPFVKNGGLFIPTTKRYQLGDEIFLLLQLMEETDRIPVAGKVVWVTPPGAEGSRAIGVGVQFSDQDKGMARRKIEDYLVGALNSDRPTHTM</sequence>
<dbReference type="Pfam" id="PF07238">
    <property type="entry name" value="PilZ"/>
    <property type="match status" value="1"/>
</dbReference>
<proteinExistence type="predicted"/>
<dbReference type="STRING" id="1058.SAMN05421783_11449"/>
<evidence type="ECO:0000259" key="1">
    <source>
        <dbReference type="Pfam" id="PF07238"/>
    </source>
</evidence>
<dbReference type="InterPro" id="IPR009875">
    <property type="entry name" value="PilZ_domain"/>
</dbReference>
<dbReference type="GO" id="GO:0035438">
    <property type="term" value="F:cyclic-di-GMP binding"/>
    <property type="evidence" value="ECO:0007669"/>
    <property type="project" value="InterPro"/>
</dbReference>
<name>A0A1H2YZD8_THIRO</name>
<dbReference type="OrthoDB" id="5296245at2"/>
<dbReference type="Proteomes" id="UP000198816">
    <property type="component" value="Unassembled WGS sequence"/>
</dbReference>
<dbReference type="RefSeq" id="WP_093033780.1">
    <property type="nucleotide sequence ID" value="NZ_FNNZ01000014.1"/>
</dbReference>
<dbReference type="EMBL" id="FNNZ01000014">
    <property type="protein sequence ID" value="SDX10435.1"/>
    <property type="molecule type" value="Genomic_DNA"/>
</dbReference>
<accession>A0A1H2YZD8</accession>
<protein>
    <submittedName>
        <fullName evidence="2">Type IV pilus assembly protein PilZ</fullName>
    </submittedName>
</protein>
<feature type="domain" description="PilZ" evidence="1">
    <location>
        <begin position="19"/>
        <end position="110"/>
    </location>
</feature>